<protein>
    <submittedName>
        <fullName evidence="3">HTH psq-type domain-containing protein</fullName>
    </submittedName>
</protein>
<reference evidence="1 2" key="2">
    <citation type="submission" date="2018-11" db="EMBL/GenBank/DDBJ databases">
        <authorList>
            <consortium name="Pathogen Informatics"/>
        </authorList>
    </citation>
    <scope>NUCLEOTIDE SEQUENCE [LARGE SCALE GENOMIC DNA]</scope>
    <source>
        <strain evidence="1 2">Costa Rica</strain>
    </source>
</reference>
<evidence type="ECO:0000313" key="3">
    <source>
        <dbReference type="WBParaSite" id="ACOC_0000582001-mRNA-1"/>
    </source>
</evidence>
<gene>
    <name evidence="1" type="ORF">ACOC_LOCUS5821</name>
</gene>
<name>A0A0R3PLZ2_ANGCS</name>
<organism evidence="3">
    <name type="scientific">Angiostrongylus costaricensis</name>
    <name type="common">Nematode worm</name>
    <dbReference type="NCBI Taxonomy" id="334426"/>
    <lineage>
        <taxon>Eukaryota</taxon>
        <taxon>Metazoa</taxon>
        <taxon>Ecdysozoa</taxon>
        <taxon>Nematoda</taxon>
        <taxon>Chromadorea</taxon>
        <taxon>Rhabditida</taxon>
        <taxon>Rhabditina</taxon>
        <taxon>Rhabditomorpha</taxon>
        <taxon>Strongyloidea</taxon>
        <taxon>Metastrongylidae</taxon>
        <taxon>Angiostrongylus</taxon>
    </lineage>
</organism>
<dbReference type="WBParaSite" id="ACOC_0000582001-mRNA-1">
    <property type="protein sequence ID" value="ACOC_0000582001-mRNA-1"/>
    <property type="gene ID" value="ACOC_0000582001"/>
</dbReference>
<evidence type="ECO:0000313" key="1">
    <source>
        <dbReference type="EMBL" id="VDM57406.1"/>
    </source>
</evidence>
<keyword evidence="2" id="KW-1185">Reference proteome</keyword>
<dbReference type="AlphaFoldDB" id="A0A0R3PLZ2"/>
<proteinExistence type="predicted"/>
<sequence>MKKQLESKKKAGAAAKEGNVGLSTVSRMVRDAELIRLKQKKRLRRRRKYLMLTAYGKSITYTCRLNVENFWKIISALIFLEALIPCILKFHISVNCDGAAQRLLSIRKLNPGSFSSSAFPSNPCGNAPFRL</sequence>
<evidence type="ECO:0000313" key="2">
    <source>
        <dbReference type="Proteomes" id="UP000267027"/>
    </source>
</evidence>
<dbReference type="EMBL" id="UYYA01003896">
    <property type="protein sequence ID" value="VDM57406.1"/>
    <property type="molecule type" value="Genomic_DNA"/>
</dbReference>
<dbReference type="Proteomes" id="UP000267027">
    <property type="component" value="Unassembled WGS sequence"/>
</dbReference>
<accession>A0A0R3PLZ2</accession>
<reference evidence="3" key="1">
    <citation type="submission" date="2017-02" db="UniProtKB">
        <authorList>
            <consortium name="WormBaseParasite"/>
        </authorList>
    </citation>
    <scope>IDENTIFICATION</scope>
</reference>